<accession>A0ABT7QTC5</accession>
<evidence type="ECO:0000313" key="3">
    <source>
        <dbReference type="Proteomes" id="UP001169066"/>
    </source>
</evidence>
<keyword evidence="1" id="KW-0472">Membrane</keyword>
<gene>
    <name evidence="2" type="ORF">PF327_06400</name>
</gene>
<evidence type="ECO:0000313" key="2">
    <source>
        <dbReference type="EMBL" id="MDM5263824.1"/>
    </source>
</evidence>
<keyword evidence="1" id="KW-1133">Transmembrane helix</keyword>
<comment type="caution">
    <text evidence="2">The sequence shown here is derived from an EMBL/GenBank/DDBJ whole genome shotgun (WGS) entry which is preliminary data.</text>
</comment>
<organism evidence="2 3">
    <name type="scientific">Sulfurovum xiamenensis</name>
    <dbReference type="NCBI Taxonomy" id="3019066"/>
    <lineage>
        <taxon>Bacteria</taxon>
        <taxon>Pseudomonadati</taxon>
        <taxon>Campylobacterota</taxon>
        <taxon>Epsilonproteobacteria</taxon>
        <taxon>Campylobacterales</taxon>
        <taxon>Sulfurovaceae</taxon>
        <taxon>Sulfurovum</taxon>
    </lineage>
</organism>
<keyword evidence="1" id="KW-0812">Transmembrane</keyword>
<reference evidence="2" key="1">
    <citation type="submission" date="2023-01" db="EMBL/GenBank/DDBJ databases">
        <title>Sulfurovum sp. XTW-4 genome assembly.</title>
        <authorList>
            <person name="Wang J."/>
        </authorList>
    </citation>
    <scope>NUCLEOTIDE SEQUENCE</scope>
    <source>
        <strain evidence="2">XTW-4</strain>
    </source>
</reference>
<feature type="transmembrane region" description="Helical" evidence="1">
    <location>
        <begin position="93"/>
        <end position="110"/>
    </location>
</feature>
<dbReference type="Proteomes" id="UP001169066">
    <property type="component" value="Unassembled WGS sequence"/>
</dbReference>
<sequence length="198" mass="22634">MQLNEILEENTIKSISQKTKISEENLENLLAANFDAIKKIKALGFISILEREYKADLSQLKEEALAYYSNEKEEKGFTVVHPMDEEKKGKSKLFLFLVLALLAYASWYFFTQFDKNHLSGLIPFIDEQKIENTVMDNEENKEEMSIEDLSIANVVVSNMDTNRVVEETVEDVVPKEHIESGKAMVEEGNVSTEPVSQF</sequence>
<proteinExistence type="predicted"/>
<dbReference type="EMBL" id="JAQIBC010000003">
    <property type="protein sequence ID" value="MDM5263824.1"/>
    <property type="molecule type" value="Genomic_DNA"/>
</dbReference>
<name>A0ABT7QTC5_9BACT</name>
<keyword evidence="3" id="KW-1185">Reference proteome</keyword>
<protein>
    <submittedName>
        <fullName evidence="2">Uncharacterized protein</fullName>
    </submittedName>
</protein>
<evidence type="ECO:0000256" key="1">
    <source>
        <dbReference type="SAM" id="Phobius"/>
    </source>
</evidence>
<dbReference type="RefSeq" id="WP_289401785.1">
    <property type="nucleotide sequence ID" value="NZ_JAQIBC010000003.1"/>
</dbReference>